<name>A0ABV7A677_9BACI</name>
<evidence type="ECO:0000313" key="2">
    <source>
        <dbReference type="EMBL" id="MFC2948520.1"/>
    </source>
</evidence>
<dbReference type="EMBL" id="JBHRRZ010000015">
    <property type="protein sequence ID" value="MFC2948520.1"/>
    <property type="molecule type" value="Genomic_DNA"/>
</dbReference>
<accession>A0ABV7A677</accession>
<proteinExistence type="predicted"/>
<feature type="compositionally biased region" description="Basic and acidic residues" evidence="1">
    <location>
        <begin position="25"/>
        <end position="40"/>
    </location>
</feature>
<evidence type="ECO:0000256" key="1">
    <source>
        <dbReference type="SAM" id="MobiDB-lite"/>
    </source>
</evidence>
<protein>
    <submittedName>
        <fullName evidence="2">Uncharacterized protein</fullName>
    </submittedName>
</protein>
<dbReference type="Proteomes" id="UP001595387">
    <property type="component" value="Unassembled WGS sequence"/>
</dbReference>
<sequence>MANVKAKGLAKKVRGGFSVEPTPEYLEKQEREKRMKERKANSVKGKANLQGGVPNEELYELMLDMADRQSEMYDLLKRK</sequence>
<dbReference type="RefSeq" id="WP_390305599.1">
    <property type="nucleotide sequence ID" value="NZ_JBHRRZ010000015.1"/>
</dbReference>
<feature type="region of interest" description="Disordered" evidence="1">
    <location>
        <begin position="18"/>
        <end position="50"/>
    </location>
</feature>
<organism evidence="2 3">
    <name type="scientific">Virgibacillus sediminis</name>
    <dbReference type="NCBI Taxonomy" id="202260"/>
    <lineage>
        <taxon>Bacteria</taxon>
        <taxon>Bacillati</taxon>
        <taxon>Bacillota</taxon>
        <taxon>Bacilli</taxon>
        <taxon>Bacillales</taxon>
        <taxon>Bacillaceae</taxon>
        <taxon>Virgibacillus</taxon>
    </lineage>
</organism>
<reference evidence="3" key="1">
    <citation type="journal article" date="2019" name="Int. J. Syst. Evol. Microbiol.">
        <title>The Global Catalogue of Microorganisms (GCM) 10K type strain sequencing project: providing services to taxonomists for standard genome sequencing and annotation.</title>
        <authorList>
            <consortium name="The Broad Institute Genomics Platform"/>
            <consortium name="The Broad Institute Genome Sequencing Center for Infectious Disease"/>
            <person name="Wu L."/>
            <person name="Ma J."/>
        </authorList>
    </citation>
    <scope>NUCLEOTIDE SEQUENCE [LARGE SCALE GENOMIC DNA]</scope>
    <source>
        <strain evidence="3">KCTC 13193</strain>
    </source>
</reference>
<gene>
    <name evidence="2" type="ORF">ACFODW_09230</name>
</gene>
<evidence type="ECO:0000313" key="3">
    <source>
        <dbReference type="Proteomes" id="UP001595387"/>
    </source>
</evidence>
<keyword evidence="3" id="KW-1185">Reference proteome</keyword>
<comment type="caution">
    <text evidence="2">The sequence shown here is derived from an EMBL/GenBank/DDBJ whole genome shotgun (WGS) entry which is preliminary data.</text>
</comment>